<dbReference type="KEGG" id="xbo:XBJ1_4088"/>
<evidence type="ECO:0000313" key="9">
    <source>
        <dbReference type="EMBL" id="CBJ83200.1"/>
    </source>
</evidence>
<dbReference type="GO" id="GO:0016787">
    <property type="term" value="F:hydrolase activity"/>
    <property type="evidence" value="ECO:0007669"/>
    <property type="project" value="UniProtKB-KW"/>
</dbReference>
<dbReference type="NCBIfam" id="NF011997">
    <property type="entry name" value="PRK15453.1"/>
    <property type="match status" value="1"/>
</dbReference>
<proteinExistence type="inferred from homology"/>
<dbReference type="PATRIC" id="fig|406818.4.peg.3692"/>
<dbReference type="PRINTS" id="PR00478">
    <property type="entry name" value="PHRIBLKINASE"/>
</dbReference>
<dbReference type="InterPro" id="IPR027417">
    <property type="entry name" value="P-loop_NTPase"/>
</dbReference>
<dbReference type="GO" id="GO:0008974">
    <property type="term" value="F:phosphoribulokinase activity"/>
    <property type="evidence" value="ECO:0007669"/>
    <property type="project" value="UniProtKB-EC"/>
</dbReference>
<dbReference type="InterPro" id="IPR006083">
    <property type="entry name" value="PRK/URK"/>
</dbReference>
<evidence type="ECO:0000313" key="10">
    <source>
        <dbReference type="Proteomes" id="UP000002045"/>
    </source>
</evidence>
<dbReference type="SUPFAM" id="SSF52540">
    <property type="entry name" value="P-loop containing nucleoside triphosphate hydrolases"/>
    <property type="match status" value="1"/>
</dbReference>
<organism evidence="9 10">
    <name type="scientific">Xenorhabdus bovienii (strain SS-2004)</name>
    <name type="common">Xenorhabdus nematophila subsp. bovienii</name>
    <dbReference type="NCBI Taxonomy" id="406818"/>
    <lineage>
        <taxon>Bacteria</taxon>
        <taxon>Pseudomonadati</taxon>
        <taxon>Pseudomonadota</taxon>
        <taxon>Gammaproteobacteria</taxon>
        <taxon>Enterobacterales</taxon>
        <taxon>Morganellaceae</taxon>
        <taxon>Xenorhabdus</taxon>
    </lineage>
</organism>
<dbReference type="GO" id="GO:0005524">
    <property type="term" value="F:ATP binding"/>
    <property type="evidence" value="ECO:0007669"/>
    <property type="project" value="UniProtKB-KW"/>
</dbReference>
<dbReference type="InterPro" id="IPR006082">
    <property type="entry name" value="PRK"/>
</dbReference>
<evidence type="ECO:0000256" key="5">
    <source>
        <dbReference type="ARBA" id="ARBA00022840"/>
    </source>
</evidence>
<comment type="similarity">
    <text evidence="1 7">Belongs to the phosphoribulokinase family.</text>
</comment>
<name>D3V6C1_XENBS</name>
<keyword evidence="3" id="KW-0547">Nucleotide-binding</keyword>
<dbReference type="FunFam" id="3.40.50.300:FF:000307">
    <property type="entry name" value="Phosphoribulokinase"/>
    <property type="match status" value="1"/>
</dbReference>
<dbReference type="STRING" id="406818.XBJ1_4088"/>
<keyword evidence="2 9" id="KW-0808">Transferase</keyword>
<evidence type="ECO:0000256" key="2">
    <source>
        <dbReference type="ARBA" id="ARBA00022679"/>
    </source>
</evidence>
<feature type="domain" description="Phosphoribulokinase/uridine kinase" evidence="8">
    <location>
        <begin position="7"/>
        <end position="214"/>
    </location>
</feature>
<protein>
    <recommendedName>
        <fullName evidence="7">Phosphoribulokinase</fullName>
        <ecNumber evidence="7">2.7.1.19</ecNumber>
    </recommendedName>
</protein>
<dbReference type="eggNOG" id="COG3954">
    <property type="taxonomic scope" value="Bacteria"/>
</dbReference>
<dbReference type="EC" id="2.7.1.19" evidence="7"/>
<keyword evidence="4 9" id="KW-0418">Kinase</keyword>
<dbReference type="Proteomes" id="UP000002045">
    <property type="component" value="Chromosome"/>
</dbReference>
<accession>D3V6C1</accession>
<dbReference type="EMBL" id="FN667741">
    <property type="protein sequence ID" value="CBJ83200.1"/>
    <property type="molecule type" value="Genomic_DNA"/>
</dbReference>
<evidence type="ECO:0000256" key="6">
    <source>
        <dbReference type="ARBA" id="ARBA00047663"/>
    </source>
</evidence>
<reference evidence="9" key="1">
    <citation type="journal article" date="2011" name="PLoS ONE">
        <title>The entomopathogenic bacterial endosymbionts xenorhabdus and photorhabdus: convergent lifestyles from divergent genomes.</title>
        <authorList>
            <person name="Chaston J.M."/>
            <person name="Suen G."/>
            <person name="Tucker S.L."/>
            <person name="Andersen A.W."/>
            <person name="Bhasin A."/>
            <person name="Bode E."/>
            <person name="Bode H.B."/>
            <person name="Brachmann A.O."/>
            <person name="Cowles C.E."/>
            <person name="Cowles K.N."/>
            <person name="Darby C."/>
            <person name="de Leon L."/>
            <person name="Drace K."/>
            <person name="Du Z."/>
            <person name="Givaudan A."/>
            <person name="Herbert Tran E.E."/>
            <person name="Jewell K.A."/>
            <person name="Knack J.J."/>
            <person name="Krasomil-Osterfeld K.C."/>
            <person name="Kukor R."/>
            <person name="Lanois A."/>
            <person name="Latreille P."/>
            <person name="Leimgruber N.K."/>
            <person name="Lipke C.M."/>
            <person name="Liu R."/>
            <person name="Lu X."/>
            <person name="Martens E.C."/>
            <person name="Marri P.R."/>
            <person name="Medigue C."/>
            <person name="Menard M.L."/>
            <person name="Miller N.M."/>
            <person name="Morales-Soto N."/>
            <person name="Norton S."/>
            <person name="Ogier J.C."/>
            <person name="Orchard S.S."/>
            <person name="Park D."/>
            <person name="Park Y."/>
            <person name="Qurollo B.A."/>
            <person name="Sugar D.R."/>
            <person name="Richards G.R."/>
            <person name="Rouy Z."/>
            <person name="Slominski B."/>
            <person name="Slominski K."/>
            <person name="Snyder H."/>
            <person name="Tjaden B.C."/>
            <person name="van der Hoeven R."/>
            <person name="Welch R.D."/>
            <person name="Wheeler C."/>
            <person name="Xiang B."/>
            <person name="Barbazuk B."/>
            <person name="Gaudriault S."/>
            <person name="Goodner B."/>
            <person name="Slater S.C."/>
            <person name="Forst S."/>
            <person name="Goldman B.S."/>
            <person name="Goodrich-Blair H."/>
        </authorList>
    </citation>
    <scope>NUCLEOTIDE SEQUENCE [LARGE SCALE GENOMIC DNA]</scope>
    <source>
        <strain evidence="9">SS-2004</strain>
    </source>
</reference>
<dbReference type="PROSITE" id="PS00567">
    <property type="entry name" value="PHOSPHORIBULOKINASE"/>
    <property type="match status" value="1"/>
</dbReference>
<evidence type="ECO:0000256" key="3">
    <source>
        <dbReference type="ARBA" id="ARBA00022741"/>
    </source>
</evidence>
<dbReference type="HOGENOM" id="CLU_962223_0_0_6"/>
<dbReference type="RefSeq" id="WP_012990365.1">
    <property type="nucleotide sequence ID" value="NC_013892.1"/>
</dbReference>
<evidence type="ECO:0000256" key="1">
    <source>
        <dbReference type="ARBA" id="ARBA00009719"/>
    </source>
</evidence>
<comment type="catalytic activity">
    <reaction evidence="6 7">
        <text>D-ribulose 5-phosphate + ATP = D-ribulose 1,5-bisphosphate + ADP + H(+)</text>
        <dbReference type="Rhea" id="RHEA:19365"/>
        <dbReference type="ChEBI" id="CHEBI:15378"/>
        <dbReference type="ChEBI" id="CHEBI:30616"/>
        <dbReference type="ChEBI" id="CHEBI:57870"/>
        <dbReference type="ChEBI" id="CHEBI:58121"/>
        <dbReference type="ChEBI" id="CHEBI:456216"/>
        <dbReference type="EC" id="2.7.1.19"/>
    </reaction>
</comment>
<dbReference type="Gene3D" id="3.40.50.300">
    <property type="entry name" value="P-loop containing nucleotide triphosphate hydrolases"/>
    <property type="match status" value="1"/>
</dbReference>
<evidence type="ECO:0000256" key="4">
    <source>
        <dbReference type="ARBA" id="ARBA00022777"/>
    </source>
</evidence>
<sequence length="289" mass="32474">MSAKHPVIAITGSSGAGTTTTSVAFRKIFQQLEVTAALIEGDSFHRYTRPEMDAEIRKAKEQGRHVSYFGPEANDFSMLEKTFYNYGETGTGRCRRYLHTYDEAVPYNQVPGTFTPWESLPSNTDILFYEGLHGGVVTPQYNVASYVDLLIGVVPIVNLEWIQKLIRDTSERGHSREAVMDSVVRSMDDYIRYITPQFSRTHINFQRVPTVDTSNPFSAKAIPSLDESFIVIRFRGLKQIDFPYLLSMLQGSFISSINTIVVPGGKVGLAMELIMAPWVQQLLEGKKIS</sequence>
<dbReference type="AlphaFoldDB" id="D3V6C1"/>
<dbReference type="GO" id="GO:0005975">
    <property type="term" value="P:carbohydrate metabolic process"/>
    <property type="evidence" value="ECO:0007669"/>
    <property type="project" value="InterPro"/>
</dbReference>
<evidence type="ECO:0000259" key="8">
    <source>
        <dbReference type="Pfam" id="PF00485"/>
    </source>
</evidence>
<keyword evidence="9" id="KW-0378">Hydrolase</keyword>
<gene>
    <name evidence="9" type="primary">prkB</name>
    <name evidence="9" type="ordered locus">XBJ1_4088</name>
</gene>
<evidence type="ECO:0000256" key="7">
    <source>
        <dbReference type="RuleBase" id="RU004082"/>
    </source>
</evidence>
<keyword evidence="5" id="KW-0067">ATP-binding</keyword>
<dbReference type="Pfam" id="PF00485">
    <property type="entry name" value="PRK"/>
    <property type="match status" value="1"/>
</dbReference>